<dbReference type="EMBL" id="JBHUHT010000007">
    <property type="protein sequence ID" value="MFD2095031.1"/>
    <property type="molecule type" value="Genomic_DNA"/>
</dbReference>
<reference evidence="3" key="1">
    <citation type="journal article" date="2019" name="Int. J. Syst. Evol. Microbiol.">
        <title>The Global Catalogue of Microorganisms (GCM) 10K type strain sequencing project: providing services to taxonomists for standard genome sequencing and annotation.</title>
        <authorList>
            <consortium name="The Broad Institute Genomics Platform"/>
            <consortium name="The Broad Institute Genome Sequencing Center for Infectious Disease"/>
            <person name="Wu L."/>
            <person name="Ma J."/>
        </authorList>
    </citation>
    <scope>NUCLEOTIDE SEQUENCE [LARGE SCALE GENOMIC DNA]</scope>
    <source>
        <strain evidence="3">CGMCC 1.10992</strain>
    </source>
</reference>
<proteinExistence type="predicted"/>
<gene>
    <name evidence="2" type="ORF">ACFSJ3_03480</name>
</gene>
<feature type="signal peptide" evidence="1">
    <location>
        <begin position="1"/>
        <end position="23"/>
    </location>
</feature>
<feature type="chain" id="PRO_5047030555" evidence="1">
    <location>
        <begin position="24"/>
        <end position="171"/>
    </location>
</feature>
<evidence type="ECO:0000256" key="1">
    <source>
        <dbReference type="SAM" id="SignalP"/>
    </source>
</evidence>
<keyword evidence="3" id="KW-1185">Reference proteome</keyword>
<dbReference type="Proteomes" id="UP001597380">
    <property type="component" value="Unassembled WGS sequence"/>
</dbReference>
<sequence length="171" mass="19689">MRFKCFGLLFAVTLMLFPRFAVAFQCPVDVTPEEQFKATDRSFLIYVTDTQIEEKLTEKLAQTYPAMEVEKEHMKFISAGYKVIEEFKGDENYTPRLIDILGIGTGYVGLVPGSYYLVMLPQQATNSNETEGMRHVDICSVPLGHYQLRNEKLQSELDKFRTIRDKLKAEK</sequence>
<evidence type="ECO:0000313" key="3">
    <source>
        <dbReference type="Proteomes" id="UP001597380"/>
    </source>
</evidence>
<evidence type="ECO:0000313" key="2">
    <source>
        <dbReference type="EMBL" id="MFD2095031.1"/>
    </source>
</evidence>
<organism evidence="2 3">
    <name type="scientific">Corallincola platygyrae</name>
    <dbReference type="NCBI Taxonomy" id="1193278"/>
    <lineage>
        <taxon>Bacteria</taxon>
        <taxon>Pseudomonadati</taxon>
        <taxon>Pseudomonadota</taxon>
        <taxon>Gammaproteobacteria</taxon>
        <taxon>Alteromonadales</taxon>
        <taxon>Psychromonadaceae</taxon>
        <taxon>Corallincola</taxon>
    </lineage>
</organism>
<accession>A0ABW4XHL7</accession>
<keyword evidence="1" id="KW-0732">Signal</keyword>
<protein>
    <submittedName>
        <fullName evidence="2">Uncharacterized protein</fullName>
    </submittedName>
</protein>
<dbReference type="RefSeq" id="WP_345337903.1">
    <property type="nucleotide sequence ID" value="NZ_BAABLI010000004.1"/>
</dbReference>
<comment type="caution">
    <text evidence="2">The sequence shown here is derived from an EMBL/GenBank/DDBJ whole genome shotgun (WGS) entry which is preliminary data.</text>
</comment>
<name>A0ABW4XHL7_9GAMM</name>